<accession>A0A1I2TEJ9</accession>
<reference evidence="2" key="1">
    <citation type="submission" date="2016-10" db="EMBL/GenBank/DDBJ databases">
        <authorList>
            <person name="Varghese N."/>
            <person name="Submissions S."/>
        </authorList>
    </citation>
    <scope>NUCLEOTIDE SEQUENCE [LARGE SCALE GENOMIC DNA]</scope>
    <source>
        <strain evidence="2">Gh-105</strain>
    </source>
</reference>
<dbReference type="Proteomes" id="UP000199229">
    <property type="component" value="Unassembled WGS sequence"/>
</dbReference>
<sequence length="109" mass="11737">MPAPARRRWGAGHLSAVDWFLRNRHTGEITIAQWPNAPLTLFGLCAVIDWAFAPAGTVGTVVRGAGSLALVVWAADELLRGVNPWRRLLGAGVLVWLALRWGFGATGPI</sequence>
<name>A0A1I2TEJ9_9HYPH</name>
<evidence type="ECO:0000313" key="2">
    <source>
        <dbReference type="Proteomes" id="UP000199229"/>
    </source>
</evidence>
<dbReference type="AlphaFoldDB" id="A0A1I2TEJ9"/>
<gene>
    <name evidence="1" type="ORF">SAMN05192565_10734</name>
</gene>
<dbReference type="EMBL" id="FOPM01000007">
    <property type="protein sequence ID" value="SFG63374.1"/>
    <property type="molecule type" value="Genomic_DNA"/>
</dbReference>
<organism evidence="1 2">
    <name type="scientific">Methylobacterium gossipiicola</name>
    <dbReference type="NCBI Taxonomy" id="582675"/>
    <lineage>
        <taxon>Bacteria</taxon>
        <taxon>Pseudomonadati</taxon>
        <taxon>Pseudomonadota</taxon>
        <taxon>Alphaproteobacteria</taxon>
        <taxon>Hyphomicrobiales</taxon>
        <taxon>Methylobacteriaceae</taxon>
        <taxon>Methylobacterium</taxon>
    </lineage>
</organism>
<dbReference type="RefSeq" id="WP_244528639.1">
    <property type="nucleotide sequence ID" value="NZ_FOPM01000007.1"/>
</dbReference>
<proteinExistence type="predicted"/>
<protein>
    <submittedName>
        <fullName evidence="1">Uncharacterized protein</fullName>
    </submittedName>
</protein>
<keyword evidence="2" id="KW-1185">Reference proteome</keyword>
<evidence type="ECO:0000313" key="1">
    <source>
        <dbReference type="EMBL" id="SFG63374.1"/>
    </source>
</evidence>